<comment type="caution">
    <text evidence="1">The sequence shown here is derived from an EMBL/GenBank/DDBJ whole genome shotgun (WGS) entry which is preliminary data.</text>
</comment>
<proteinExistence type="predicted"/>
<gene>
    <name evidence="1" type="ORF">CR105_08590</name>
</gene>
<dbReference type="AlphaFoldDB" id="A0A2G8TGQ5"/>
<evidence type="ECO:0000313" key="1">
    <source>
        <dbReference type="EMBL" id="PIL45237.1"/>
    </source>
</evidence>
<dbReference type="EMBL" id="PDOC01000004">
    <property type="protein sequence ID" value="PIL45237.1"/>
    <property type="molecule type" value="Genomic_DNA"/>
</dbReference>
<reference evidence="1 2" key="1">
    <citation type="submission" date="2017-10" db="EMBL/GenBank/DDBJ databases">
        <title>Massilia psychrophilum sp. nov., a novel purple-pigmented bacterium isolated from Tianshan glacier, Xinjiang Municipality, China.</title>
        <authorList>
            <person name="Wang H."/>
        </authorList>
    </citation>
    <scope>NUCLEOTIDE SEQUENCE [LARGE SCALE GENOMIC DNA]</scope>
    <source>
        <strain evidence="1 2">JCM 30074</strain>
    </source>
</reference>
<dbReference type="Proteomes" id="UP000230390">
    <property type="component" value="Unassembled WGS sequence"/>
</dbReference>
<accession>A0A2G8TGQ5</accession>
<name>A0A2G8TGQ5_9BURK</name>
<protein>
    <submittedName>
        <fullName evidence="1">Uncharacterized protein</fullName>
    </submittedName>
</protein>
<keyword evidence="2" id="KW-1185">Reference proteome</keyword>
<evidence type="ECO:0000313" key="2">
    <source>
        <dbReference type="Proteomes" id="UP000230390"/>
    </source>
</evidence>
<sequence length="87" mass="9649">MMTTATFNQPAGSLRHYFTDVSNAARAFAEALFAAQGRQFVAQEVRSAKVSERAKVEGRRQIFALAKQHESLSPNLAAELRFFASKD</sequence>
<organism evidence="1 2">
    <name type="scientific">Massilia eurypsychrophila</name>
    <dbReference type="NCBI Taxonomy" id="1485217"/>
    <lineage>
        <taxon>Bacteria</taxon>
        <taxon>Pseudomonadati</taxon>
        <taxon>Pseudomonadota</taxon>
        <taxon>Betaproteobacteria</taxon>
        <taxon>Burkholderiales</taxon>
        <taxon>Oxalobacteraceae</taxon>
        <taxon>Telluria group</taxon>
        <taxon>Massilia</taxon>
    </lineage>
</organism>